<reference evidence="2 3" key="1">
    <citation type="submission" date="2019-02" db="EMBL/GenBank/DDBJ databases">
        <title>Deep-cultivation of Planctomycetes and their phenomic and genomic characterization uncovers novel biology.</title>
        <authorList>
            <person name="Wiegand S."/>
            <person name="Jogler M."/>
            <person name="Boedeker C."/>
            <person name="Pinto D."/>
            <person name="Vollmers J."/>
            <person name="Rivas-Marin E."/>
            <person name="Kohn T."/>
            <person name="Peeters S.H."/>
            <person name="Heuer A."/>
            <person name="Rast P."/>
            <person name="Oberbeckmann S."/>
            <person name="Bunk B."/>
            <person name="Jeske O."/>
            <person name="Meyerdierks A."/>
            <person name="Storesund J.E."/>
            <person name="Kallscheuer N."/>
            <person name="Luecker S."/>
            <person name="Lage O.M."/>
            <person name="Pohl T."/>
            <person name="Merkel B.J."/>
            <person name="Hornburger P."/>
            <person name="Mueller R.-W."/>
            <person name="Bruemmer F."/>
            <person name="Labrenz M."/>
            <person name="Spormann A.M."/>
            <person name="Op den Camp H."/>
            <person name="Overmann J."/>
            <person name="Amann R."/>
            <person name="Jetten M.S.M."/>
            <person name="Mascher T."/>
            <person name="Medema M.H."/>
            <person name="Devos D.P."/>
            <person name="Kaster A.-K."/>
            <person name="Ovreas L."/>
            <person name="Rohde M."/>
            <person name="Galperin M.Y."/>
            <person name="Jogler C."/>
        </authorList>
    </citation>
    <scope>NUCLEOTIDE SEQUENCE [LARGE SCALE GENOMIC DNA]</scope>
    <source>
        <strain evidence="2 3">KS4</strain>
    </source>
</reference>
<protein>
    <submittedName>
        <fullName evidence="2">YacP-like NYN domain protein</fullName>
    </submittedName>
</protein>
<dbReference type="Pfam" id="PF05991">
    <property type="entry name" value="NYN_YacP"/>
    <property type="match status" value="1"/>
</dbReference>
<evidence type="ECO:0000313" key="3">
    <source>
        <dbReference type="Proteomes" id="UP000317369"/>
    </source>
</evidence>
<organism evidence="2 3">
    <name type="scientific">Poriferisphaera corsica</name>
    <dbReference type="NCBI Taxonomy" id="2528020"/>
    <lineage>
        <taxon>Bacteria</taxon>
        <taxon>Pseudomonadati</taxon>
        <taxon>Planctomycetota</taxon>
        <taxon>Phycisphaerae</taxon>
        <taxon>Phycisphaerales</taxon>
        <taxon>Phycisphaeraceae</taxon>
        <taxon>Poriferisphaera</taxon>
    </lineage>
</organism>
<dbReference type="OrthoDB" id="286832at2"/>
<name>A0A517YRF7_9BACT</name>
<feature type="region of interest" description="Disordered" evidence="1">
    <location>
        <begin position="204"/>
        <end position="264"/>
    </location>
</feature>
<dbReference type="Proteomes" id="UP000317369">
    <property type="component" value="Chromosome"/>
</dbReference>
<feature type="compositionally biased region" description="Basic residues" evidence="1">
    <location>
        <begin position="211"/>
        <end position="228"/>
    </location>
</feature>
<feature type="compositionally biased region" description="Basic and acidic residues" evidence="1">
    <location>
        <begin position="239"/>
        <end position="256"/>
    </location>
</feature>
<keyword evidence="3" id="KW-1185">Reference proteome</keyword>
<sequence length="264" mass="29187">MLIIDAYNVLHLPMPQSLAGLDEARLCLAMSRSAYRERSATVVCDGRPKPHIPSTSPVPSVQLLYSGLSNSADDLIISLLDASTSPRKITVVTNDRAIKRAAKRRKAQLLSSESFITRLASTLGSIPPLPKSAKPDLSPVPEDQVRGWLEEFGLTVEDLQNDPLYAELQSLSHAINPEARPEPTGSQQASPASNEDIIQKLRATEKAETKAKRRQKKNKTNTKNHKNNRITPPLSKHVNRLDPDKLLSSDLREELSKYWPPPGL</sequence>
<dbReference type="EMBL" id="CP036425">
    <property type="protein sequence ID" value="QDU32815.1"/>
    <property type="molecule type" value="Genomic_DNA"/>
</dbReference>
<accession>A0A517YRF7</accession>
<dbReference type="KEGG" id="pcor:KS4_08510"/>
<dbReference type="AlphaFoldDB" id="A0A517YRF7"/>
<gene>
    <name evidence="2" type="ORF">KS4_08510</name>
</gene>
<dbReference type="RefSeq" id="WP_145074967.1">
    <property type="nucleotide sequence ID" value="NZ_CP036425.1"/>
</dbReference>
<dbReference type="InterPro" id="IPR010298">
    <property type="entry name" value="YacP-like"/>
</dbReference>
<evidence type="ECO:0000313" key="2">
    <source>
        <dbReference type="EMBL" id="QDU32815.1"/>
    </source>
</evidence>
<evidence type="ECO:0000256" key="1">
    <source>
        <dbReference type="SAM" id="MobiDB-lite"/>
    </source>
</evidence>
<proteinExistence type="predicted"/>